<dbReference type="NCBIfam" id="TIGR02532">
    <property type="entry name" value="IV_pilin_GFxxxE"/>
    <property type="match status" value="1"/>
</dbReference>
<dbReference type="Pfam" id="PF07963">
    <property type="entry name" value="N_methyl"/>
    <property type="match status" value="1"/>
</dbReference>
<dbReference type="Gene3D" id="3.30.700.10">
    <property type="entry name" value="Glycoprotein, Type 4 Pilin"/>
    <property type="match status" value="1"/>
</dbReference>
<dbReference type="InterPro" id="IPR012902">
    <property type="entry name" value="N_methyl_site"/>
</dbReference>
<evidence type="ECO:0000256" key="1">
    <source>
        <dbReference type="SAM" id="Phobius"/>
    </source>
</evidence>
<gene>
    <name evidence="2" type="ORF">DFR39_105142</name>
</gene>
<dbReference type="RefSeq" id="WP_133603924.1">
    <property type="nucleotide sequence ID" value="NZ_JAUFPJ010000003.1"/>
</dbReference>
<dbReference type="SUPFAM" id="SSF54523">
    <property type="entry name" value="Pili subunits"/>
    <property type="match status" value="1"/>
</dbReference>
<keyword evidence="3" id="KW-1185">Reference proteome</keyword>
<name>A0A4R6N383_9BURK</name>
<organism evidence="2 3">
    <name type="scientific">Roseateles asaccharophilus</name>
    <dbReference type="NCBI Taxonomy" id="582607"/>
    <lineage>
        <taxon>Bacteria</taxon>
        <taxon>Pseudomonadati</taxon>
        <taxon>Pseudomonadota</taxon>
        <taxon>Betaproteobacteria</taxon>
        <taxon>Burkholderiales</taxon>
        <taxon>Sphaerotilaceae</taxon>
        <taxon>Roseateles</taxon>
    </lineage>
</organism>
<keyword evidence="1" id="KW-1133">Transmembrane helix</keyword>
<reference evidence="2 3" key="1">
    <citation type="submission" date="2019-03" db="EMBL/GenBank/DDBJ databases">
        <title>Genomic Encyclopedia of Type Strains, Phase IV (KMG-IV): sequencing the most valuable type-strain genomes for metagenomic binning, comparative biology and taxonomic classification.</title>
        <authorList>
            <person name="Goeker M."/>
        </authorList>
    </citation>
    <scope>NUCLEOTIDE SEQUENCE [LARGE SCALE GENOMIC DNA]</scope>
    <source>
        <strain evidence="2 3">DSM 25082</strain>
    </source>
</reference>
<dbReference type="AlphaFoldDB" id="A0A4R6N383"/>
<keyword evidence="1" id="KW-0472">Membrane</keyword>
<evidence type="ECO:0000313" key="2">
    <source>
        <dbReference type="EMBL" id="TDP09304.1"/>
    </source>
</evidence>
<dbReference type="InterPro" id="IPR045584">
    <property type="entry name" value="Pilin-like"/>
</dbReference>
<keyword evidence="1" id="KW-0812">Transmembrane</keyword>
<comment type="caution">
    <text evidence="2">The sequence shown here is derived from an EMBL/GenBank/DDBJ whole genome shotgun (WGS) entry which is preliminary data.</text>
</comment>
<dbReference type="PROSITE" id="PS00409">
    <property type="entry name" value="PROKAR_NTER_METHYL"/>
    <property type="match status" value="1"/>
</dbReference>
<evidence type="ECO:0000313" key="3">
    <source>
        <dbReference type="Proteomes" id="UP000295357"/>
    </source>
</evidence>
<dbReference type="Proteomes" id="UP000295357">
    <property type="component" value="Unassembled WGS sequence"/>
</dbReference>
<dbReference type="OrthoDB" id="9154196at2"/>
<protein>
    <submittedName>
        <fullName evidence="2">General secretion pathway protein H</fullName>
    </submittedName>
</protein>
<feature type="transmembrane region" description="Helical" evidence="1">
    <location>
        <begin position="17"/>
        <end position="40"/>
    </location>
</feature>
<proteinExistence type="predicted"/>
<accession>A0A4R6N383</accession>
<dbReference type="EMBL" id="SNXE01000005">
    <property type="protein sequence ID" value="TDP09304.1"/>
    <property type="molecule type" value="Genomic_DNA"/>
</dbReference>
<sequence>MACARSSRTGSGAERGFTLIELLVVVALIAIAAATISLGLRDPATAQLEREGERLAALFESARAEARASGLAVRWRPVADDSSGAQFRFEGLPERMALPSRWLGEPVAVDILGGAGAVVLGPEPVIGAQRLRLSLGAQSLTLATDGLGPFSPQYEDSRR</sequence>